<keyword evidence="3" id="KW-1185">Reference proteome</keyword>
<dbReference type="RefSeq" id="XP_003020949.1">
    <property type="nucleotide sequence ID" value="XM_003020903.1"/>
</dbReference>
<evidence type="ECO:0000313" key="3">
    <source>
        <dbReference type="Proteomes" id="UP000008383"/>
    </source>
</evidence>
<feature type="region of interest" description="Disordered" evidence="1">
    <location>
        <begin position="252"/>
        <end position="277"/>
    </location>
</feature>
<feature type="region of interest" description="Disordered" evidence="1">
    <location>
        <begin position="136"/>
        <end position="213"/>
    </location>
</feature>
<organism evidence="2 3">
    <name type="scientific">Trichophyton verrucosum (strain HKI 0517)</name>
    <dbReference type="NCBI Taxonomy" id="663202"/>
    <lineage>
        <taxon>Eukaryota</taxon>
        <taxon>Fungi</taxon>
        <taxon>Dikarya</taxon>
        <taxon>Ascomycota</taxon>
        <taxon>Pezizomycotina</taxon>
        <taxon>Eurotiomycetes</taxon>
        <taxon>Eurotiomycetidae</taxon>
        <taxon>Onygenales</taxon>
        <taxon>Arthrodermataceae</taxon>
        <taxon>Trichophyton</taxon>
    </lineage>
</organism>
<feature type="compositionally biased region" description="Acidic residues" evidence="1">
    <location>
        <begin position="136"/>
        <end position="149"/>
    </location>
</feature>
<dbReference type="Proteomes" id="UP000008383">
    <property type="component" value="Unassembled WGS sequence"/>
</dbReference>
<sequence>MSWLRELPALRGGMVSASPSWPIFESEREGRQDFEAGTEQFFNSHSLAWMLEITSQRTDVITAAYHCLPTALLLHLLVPTSPFRCHIYISTPASASPPERPESWLKAVQLGSGTNIDSHTPTPRGGVRLNKIAESWEDEDLSSEDEASDAETTITAPPAEPSTHQQGEHHHQHQVGRSGIRAPPPTPNVSRQSSCRSTTSSASCTSSGYSKRPEKQIAVATRMIGNALGHRVARSDSQKEYDRTVIANEKKRREKEKLAEEQKREEEEKAKAAIWDE</sequence>
<reference evidence="3" key="1">
    <citation type="journal article" date="2011" name="Genome Biol.">
        <title>Comparative and functional genomics provide insights into the pathogenicity of dermatophytic fungi.</title>
        <authorList>
            <person name="Burmester A."/>
            <person name="Shelest E."/>
            <person name="Gloeckner G."/>
            <person name="Heddergott C."/>
            <person name="Schindler S."/>
            <person name="Staib P."/>
            <person name="Heidel A."/>
            <person name="Felder M."/>
            <person name="Petzold A."/>
            <person name="Szafranski K."/>
            <person name="Feuermann M."/>
            <person name="Pedruzzi I."/>
            <person name="Priebe S."/>
            <person name="Groth M."/>
            <person name="Winkler R."/>
            <person name="Li W."/>
            <person name="Kniemeyer O."/>
            <person name="Schroeckh V."/>
            <person name="Hertweck C."/>
            <person name="Hube B."/>
            <person name="White T.C."/>
            <person name="Platzer M."/>
            <person name="Guthke R."/>
            <person name="Heitman J."/>
            <person name="Woestemeyer J."/>
            <person name="Zipfel P.F."/>
            <person name="Monod M."/>
            <person name="Brakhage A.A."/>
        </authorList>
    </citation>
    <scope>NUCLEOTIDE SEQUENCE [LARGE SCALE GENOMIC DNA]</scope>
    <source>
        <strain evidence="3">HKI 0517</strain>
    </source>
</reference>
<name>D4DCT8_TRIVH</name>
<evidence type="ECO:0000313" key="2">
    <source>
        <dbReference type="EMBL" id="EFE40331.1"/>
    </source>
</evidence>
<dbReference type="OrthoDB" id="5418203at2759"/>
<gene>
    <name evidence="2" type="ORF">TRV_04943</name>
</gene>
<feature type="compositionally biased region" description="Low complexity" evidence="1">
    <location>
        <begin position="190"/>
        <end position="207"/>
    </location>
</feature>
<feature type="compositionally biased region" description="Basic and acidic residues" evidence="1">
    <location>
        <begin position="233"/>
        <end position="247"/>
    </location>
</feature>
<dbReference type="AlphaFoldDB" id="D4DCT8"/>
<evidence type="ECO:0000256" key="1">
    <source>
        <dbReference type="SAM" id="MobiDB-lite"/>
    </source>
</evidence>
<dbReference type="KEGG" id="tve:TRV_04943"/>
<feature type="compositionally biased region" description="Basic and acidic residues" evidence="1">
    <location>
        <begin position="252"/>
        <end position="271"/>
    </location>
</feature>
<dbReference type="EMBL" id="ACYE01000251">
    <property type="protein sequence ID" value="EFE40331.1"/>
    <property type="molecule type" value="Genomic_DNA"/>
</dbReference>
<proteinExistence type="predicted"/>
<comment type="caution">
    <text evidence="2">The sequence shown here is derived from an EMBL/GenBank/DDBJ whole genome shotgun (WGS) entry which is preliminary data.</text>
</comment>
<protein>
    <submittedName>
        <fullName evidence="2">Uncharacterized protein</fullName>
    </submittedName>
</protein>
<dbReference type="GeneID" id="9577801"/>
<accession>D4DCT8</accession>
<dbReference type="HOGENOM" id="CLU_087700_0_0_1"/>
<feature type="region of interest" description="Disordered" evidence="1">
    <location>
        <begin position="228"/>
        <end position="247"/>
    </location>
</feature>